<dbReference type="Proteomes" id="UP000032458">
    <property type="component" value="Unassembled WGS sequence"/>
</dbReference>
<name>A0A0D7CHW7_9ACTN</name>
<sequence length="143" mass="15167">MLYCGTSNDTRIAGWKATRPAWWRSIGGRFARRHEEIPEFGGKSVLRMERDTDVEMLLQAVTAAGPDGRIDLTAAQEAAAERFMDCVITAMTAGQLAIERDLQPLARLDGATHPAALVAAATACVAALTLAATLTATLAQGTP</sequence>
<protein>
    <submittedName>
        <fullName evidence="1">Uncharacterized protein</fullName>
    </submittedName>
</protein>
<comment type="caution">
    <text evidence="1">The sequence shown here is derived from an EMBL/GenBank/DDBJ whole genome shotgun (WGS) entry which is preliminary data.</text>
</comment>
<evidence type="ECO:0000313" key="1">
    <source>
        <dbReference type="EMBL" id="KIZ15773.1"/>
    </source>
</evidence>
<dbReference type="AlphaFoldDB" id="A0A0D7CHW7"/>
<dbReference type="EMBL" id="JRKI01000029">
    <property type="protein sequence ID" value="KIZ15773.1"/>
    <property type="molecule type" value="Genomic_DNA"/>
</dbReference>
<gene>
    <name evidence="1" type="ORF">SNA_20835</name>
</gene>
<reference evidence="1 2" key="1">
    <citation type="submission" date="2014-09" db="EMBL/GenBank/DDBJ databases">
        <title>Draft genome sequence of Streptomyces natalensis ATCC 27448, producer of the antifungal pimaricin.</title>
        <authorList>
            <person name="Mendes M.V."/>
            <person name="Beites T."/>
            <person name="Pires S."/>
            <person name="Santos C.L."/>
            <person name="Moradas-Ferreira P."/>
        </authorList>
    </citation>
    <scope>NUCLEOTIDE SEQUENCE [LARGE SCALE GENOMIC DNA]</scope>
    <source>
        <strain evidence="1 2">ATCC 27448</strain>
    </source>
</reference>
<keyword evidence="2" id="KW-1185">Reference proteome</keyword>
<proteinExistence type="predicted"/>
<organism evidence="1 2">
    <name type="scientific">Streptomyces natalensis ATCC 27448</name>
    <dbReference type="NCBI Taxonomy" id="1240678"/>
    <lineage>
        <taxon>Bacteria</taxon>
        <taxon>Bacillati</taxon>
        <taxon>Actinomycetota</taxon>
        <taxon>Actinomycetes</taxon>
        <taxon>Kitasatosporales</taxon>
        <taxon>Streptomycetaceae</taxon>
        <taxon>Streptomyces</taxon>
    </lineage>
</organism>
<evidence type="ECO:0000313" key="2">
    <source>
        <dbReference type="Proteomes" id="UP000032458"/>
    </source>
</evidence>
<dbReference type="PATRIC" id="fig|1240678.4.peg.4407"/>
<accession>A0A0D7CHW7</accession>